<evidence type="ECO:0000259" key="2">
    <source>
        <dbReference type="Pfam" id="PF08327"/>
    </source>
</evidence>
<accession>A0ABS2USJ0</accession>
<evidence type="ECO:0000313" key="3">
    <source>
        <dbReference type="EMBL" id="MBM9620058.1"/>
    </source>
</evidence>
<keyword evidence="4" id="KW-1185">Reference proteome</keyword>
<protein>
    <submittedName>
        <fullName evidence="3">SRPBCC domain-containing protein</fullName>
    </submittedName>
</protein>
<proteinExistence type="inferred from homology"/>
<dbReference type="InterPro" id="IPR013538">
    <property type="entry name" value="ASHA1/2-like_C"/>
</dbReference>
<dbReference type="Pfam" id="PF08327">
    <property type="entry name" value="AHSA1"/>
    <property type="match status" value="1"/>
</dbReference>
<comment type="caution">
    <text evidence="3">The sequence shown here is derived from an EMBL/GenBank/DDBJ whole genome shotgun (WGS) entry which is preliminary data.</text>
</comment>
<dbReference type="SUPFAM" id="SSF55961">
    <property type="entry name" value="Bet v1-like"/>
    <property type="match status" value="1"/>
</dbReference>
<reference evidence="3 4" key="1">
    <citation type="journal article" date="2016" name="Arch. Microbiol.">
        <title>Streptomyces zhihengii sp. nov., isolated from rhizospheric soil of Psammosilene tunicoides.</title>
        <authorList>
            <person name="Huang M.J."/>
            <person name="Fei J.J."/>
            <person name="Salam N."/>
            <person name="Kim C.J."/>
            <person name="Hozzein W.N."/>
            <person name="Xiao M."/>
            <person name="Huang H.Q."/>
            <person name="Li W.J."/>
        </authorList>
    </citation>
    <scope>NUCLEOTIDE SEQUENCE [LARGE SCALE GENOMIC DNA]</scope>
    <source>
        <strain evidence="3 4">YIM T102</strain>
    </source>
</reference>
<dbReference type="Proteomes" id="UP000664109">
    <property type="component" value="Unassembled WGS sequence"/>
</dbReference>
<sequence>MTDDVIPRGTSVTRDDGTHVLHWEVPLPHPVVRVWHAVATPEGLPSWLCAAEVLEPGVGGAVVLRWLNADADGRHTLAAGHVTAWDTERVAEYTVTVHGRIRFHLEAHRGDGTVLRFTNELRCDDEVRLDCLAGWHDHLALLAAALDGSPVTDWSSWTPDRWQRLRDAYAAA</sequence>
<dbReference type="InterPro" id="IPR023393">
    <property type="entry name" value="START-like_dom_sf"/>
</dbReference>
<feature type="domain" description="Activator of Hsp90 ATPase homologue 1/2-like C-terminal" evidence="2">
    <location>
        <begin position="29"/>
        <end position="146"/>
    </location>
</feature>
<dbReference type="Gene3D" id="3.30.530.20">
    <property type="match status" value="1"/>
</dbReference>
<evidence type="ECO:0000313" key="4">
    <source>
        <dbReference type="Proteomes" id="UP000664109"/>
    </source>
</evidence>
<evidence type="ECO:0000256" key="1">
    <source>
        <dbReference type="ARBA" id="ARBA00006817"/>
    </source>
</evidence>
<dbReference type="RefSeq" id="WP_205374095.1">
    <property type="nucleotide sequence ID" value="NZ_JAFEJA010000001.1"/>
</dbReference>
<name>A0ABS2USJ0_9ACTN</name>
<gene>
    <name evidence="3" type="ORF">JE024_15195</name>
</gene>
<organism evidence="3 4">
    <name type="scientific">Streptomyces zhihengii</name>
    <dbReference type="NCBI Taxonomy" id="1818004"/>
    <lineage>
        <taxon>Bacteria</taxon>
        <taxon>Bacillati</taxon>
        <taxon>Actinomycetota</taxon>
        <taxon>Actinomycetes</taxon>
        <taxon>Kitasatosporales</taxon>
        <taxon>Streptomycetaceae</taxon>
        <taxon>Streptomyces</taxon>
    </lineage>
</organism>
<comment type="similarity">
    <text evidence="1">Belongs to the AHA1 family.</text>
</comment>
<dbReference type="EMBL" id="JAFEJA010000001">
    <property type="protein sequence ID" value="MBM9620058.1"/>
    <property type="molecule type" value="Genomic_DNA"/>
</dbReference>